<keyword evidence="3" id="KW-1185">Reference proteome</keyword>
<evidence type="ECO:0000313" key="3">
    <source>
        <dbReference type="Proteomes" id="UP000294003"/>
    </source>
</evidence>
<feature type="compositionally biased region" description="Basic and acidic residues" evidence="1">
    <location>
        <begin position="153"/>
        <end position="186"/>
    </location>
</feature>
<evidence type="ECO:0000313" key="2">
    <source>
        <dbReference type="EMBL" id="RYO84529.1"/>
    </source>
</evidence>
<dbReference type="EMBL" id="QJNS01000159">
    <property type="protein sequence ID" value="RYO84529.1"/>
    <property type="molecule type" value="Genomic_DNA"/>
</dbReference>
<sequence length="313" mass="36427">MPPSTQQQSSSASQELLLANHVPTAKRYRKRSWNQFELDAVLALICKGDHTRSLFVFTDRLNMAVNGNFGEREDISVDDVRELLEFLEERHKGAMRFIERQPAPCRLTRRQKLVFARELPFDGSLREWTVEGRRDAEMKAKPERLRRMRTRRHDPERHDRVAEGARSRRAAREMRIYEHQGRMDRRIRTRAANDGGVRRDRLRPDQGPKSTAENTSIGEQSTETQMRRDQDPARSPYHRGDDLLPRQKQQERDEASEYRSSLGPEPLPATTHAVPDFDMPYSRMVKPDYFLESGLHGYGHSGLSYLPDAESFL</sequence>
<feature type="compositionally biased region" description="Basic and acidic residues" evidence="1">
    <location>
        <begin position="225"/>
        <end position="257"/>
    </location>
</feature>
<evidence type="ECO:0008006" key="4">
    <source>
        <dbReference type="Google" id="ProtNLM"/>
    </source>
</evidence>
<name>A0ABY0H5I3_9PEZI</name>
<feature type="region of interest" description="Disordered" evidence="1">
    <location>
        <begin position="139"/>
        <end position="277"/>
    </location>
</feature>
<evidence type="ECO:0000256" key="1">
    <source>
        <dbReference type="SAM" id="MobiDB-lite"/>
    </source>
</evidence>
<organism evidence="2 3">
    <name type="scientific">Monosporascus cannonballus</name>
    <dbReference type="NCBI Taxonomy" id="155416"/>
    <lineage>
        <taxon>Eukaryota</taxon>
        <taxon>Fungi</taxon>
        <taxon>Dikarya</taxon>
        <taxon>Ascomycota</taxon>
        <taxon>Pezizomycotina</taxon>
        <taxon>Sordariomycetes</taxon>
        <taxon>Xylariomycetidae</taxon>
        <taxon>Xylariales</taxon>
        <taxon>Xylariales incertae sedis</taxon>
        <taxon>Monosporascus</taxon>
    </lineage>
</organism>
<reference evidence="2 3" key="1">
    <citation type="submission" date="2018-06" db="EMBL/GenBank/DDBJ databases">
        <title>Complete Genomes of Monosporascus.</title>
        <authorList>
            <person name="Robinson A.J."/>
            <person name="Natvig D.O."/>
        </authorList>
    </citation>
    <scope>NUCLEOTIDE SEQUENCE [LARGE SCALE GENOMIC DNA]</scope>
    <source>
        <strain evidence="2 3">CBS 609.92</strain>
    </source>
</reference>
<gene>
    <name evidence="2" type="ORF">DL762_005635</name>
</gene>
<feature type="compositionally biased region" description="Basic and acidic residues" evidence="1">
    <location>
        <begin position="196"/>
        <end position="206"/>
    </location>
</feature>
<proteinExistence type="predicted"/>
<comment type="caution">
    <text evidence="2">The sequence shown here is derived from an EMBL/GenBank/DDBJ whole genome shotgun (WGS) entry which is preliminary data.</text>
</comment>
<dbReference type="Proteomes" id="UP000294003">
    <property type="component" value="Unassembled WGS sequence"/>
</dbReference>
<accession>A0ABY0H5I3</accession>
<protein>
    <recommendedName>
        <fullName evidence="4">Clr5 domain-containing protein</fullName>
    </recommendedName>
</protein>
<feature type="compositionally biased region" description="Polar residues" evidence="1">
    <location>
        <begin position="208"/>
        <end position="224"/>
    </location>
</feature>